<feature type="domain" description="Radical SAM core" evidence="8">
    <location>
        <begin position="331"/>
        <end position="433"/>
    </location>
</feature>
<dbReference type="STRING" id="940295.EYM_06940"/>
<dbReference type="GO" id="GO:0051539">
    <property type="term" value="F:4 iron, 4 sulfur cluster binding"/>
    <property type="evidence" value="ECO:0007669"/>
    <property type="project" value="UniProtKB-KW"/>
</dbReference>
<protein>
    <recommendedName>
        <fullName evidence="8">Radical SAM core domain-containing protein</fullName>
    </recommendedName>
</protein>
<dbReference type="NCBIfam" id="TIGR00238">
    <property type="entry name" value="KamA family radical SAM protein"/>
    <property type="match status" value="1"/>
</dbReference>
<reference evidence="9 10" key="1">
    <citation type="submission" date="2013-11" db="EMBL/GenBank/DDBJ databases">
        <title>Comparative genomics of Ignicoccus.</title>
        <authorList>
            <person name="Podar M."/>
        </authorList>
    </citation>
    <scope>NUCLEOTIDE SEQUENCE [LARGE SCALE GENOMIC DNA]</scope>
    <source>
        <strain evidence="9 10">DSM 13165</strain>
    </source>
</reference>
<evidence type="ECO:0000256" key="5">
    <source>
        <dbReference type="ARBA" id="ARBA00022898"/>
    </source>
</evidence>
<dbReference type="InterPro" id="IPR058240">
    <property type="entry name" value="rSAM_sf"/>
</dbReference>
<comment type="cofactor">
    <cofactor evidence="1">
        <name>pyridoxal 5'-phosphate</name>
        <dbReference type="ChEBI" id="CHEBI:597326"/>
    </cofactor>
</comment>
<organism evidence="9 10">
    <name type="scientific">Ignicoccus islandicus DSM 13165</name>
    <dbReference type="NCBI Taxonomy" id="940295"/>
    <lineage>
        <taxon>Archaea</taxon>
        <taxon>Thermoproteota</taxon>
        <taxon>Thermoprotei</taxon>
        <taxon>Desulfurococcales</taxon>
        <taxon>Desulfurococcaceae</taxon>
        <taxon>Ignicoccus</taxon>
    </lineage>
</organism>
<dbReference type="Pfam" id="PF04055">
    <property type="entry name" value="Radical_SAM"/>
    <property type="match status" value="1"/>
</dbReference>
<dbReference type="PANTHER" id="PTHR30538:SF0">
    <property type="entry name" value="L-LYSINE 2,3-AMINOMUTASE AQ_1632-RELATED"/>
    <property type="match status" value="1"/>
</dbReference>
<dbReference type="InterPro" id="IPR007197">
    <property type="entry name" value="rSAM"/>
</dbReference>
<dbReference type="Gene3D" id="3.20.20.70">
    <property type="entry name" value="Aldolase class I"/>
    <property type="match status" value="1"/>
</dbReference>
<dbReference type="KEGG" id="iis:EYM_06940"/>
<keyword evidence="7" id="KW-0411">Iron-sulfur</keyword>
<dbReference type="SUPFAM" id="SSF102114">
    <property type="entry name" value="Radical SAM enzymes"/>
    <property type="match status" value="1"/>
</dbReference>
<dbReference type="EMBL" id="CP006867">
    <property type="protein sequence ID" value="ALU11986.1"/>
    <property type="molecule type" value="Genomic_DNA"/>
</dbReference>
<dbReference type="RefSeq" id="WP_075050329.1">
    <property type="nucleotide sequence ID" value="NZ_CP006867.1"/>
</dbReference>
<name>A0A0U2VD35_9CREN</name>
<evidence type="ECO:0000256" key="3">
    <source>
        <dbReference type="ARBA" id="ARBA00022691"/>
    </source>
</evidence>
<dbReference type="OrthoDB" id="21308at2157"/>
<dbReference type="SFLD" id="SFLDG01070">
    <property type="entry name" value="PLP-dependent"/>
    <property type="match status" value="1"/>
</dbReference>
<evidence type="ECO:0000259" key="8">
    <source>
        <dbReference type="Pfam" id="PF04055"/>
    </source>
</evidence>
<evidence type="ECO:0000313" key="9">
    <source>
        <dbReference type="EMBL" id="ALU11986.1"/>
    </source>
</evidence>
<dbReference type="GeneID" id="30680761"/>
<dbReference type="AlphaFoldDB" id="A0A0U2VD35"/>
<keyword evidence="2" id="KW-0004">4Fe-4S</keyword>
<evidence type="ECO:0000256" key="2">
    <source>
        <dbReference type="ARBA" id="ARBA00022485"/>
    </source>
</evidence>
<keyword evidence="5" id="KW-0663">Pyridoxal phosphate</keyword>
<dbReference type="GO" id="GO:0003824">
    <property type="term" value="F:catalytic activity"/>
    <property type="evidence" value="ECO:0007669"/>
    <property type="project" value="InterPro"/>
</dbReference>
<keyword evidence="6" id="KW-0408">Iron</keyword>
<sequence>MPKIQIQKTEVPLQIEKPPSRDLVERMWDEAEEVRYMLLDSRTIEEARGALYKWLFDMELKYLRGDMDVHPLIQAQALEAIKVFKQVIAPQNEELTGYSALKYLYKLARYEGLNEVDEGFVLEFLHLFKAIYGRPDIYPAKYAEGLGYFDFSKIKGREAGIARSNYLDKLATRVWEYIKRYPSGLEPEIIEKRKENRRKILEVLGGKEDDWWDYKWHFRNALRGKRAIDVLKKLLKGLSEDDWKALEEAVKYNVPFGITPYYLHLFDFEEGWKRDYAVRRQVLPPLHYVKEMVSHLDEREYYFDFMGEHDTSPHPLITRRYPMVAILKAAHTCPQICVYCQRNWEIMTAMDKSAIPTRMTIDEAIDWFAEHPNIIDVLVTGGDPFILRDEDIEHIVKRLSELDHVKMIRFGTRTPVTVPMRITPELAEMLGSYIEPGKRNVHVVTHFEHAYEVTPEVAQAVSNLRKNKIYVYNQQVYTFWNSRRFETSALRIALKSVGIDPYYTFYPKGKWETKDYLVPVARIEQERKEEARVLPGTFRTEEPVFNVPRLGKNHLRAWQDHQIIMIRPDGRRVYLWHPWEKNIQLVAPYIYTDMISIRMYLDKLKEVFNEDLEDYKSIWYYY</sequence>
<keyword evidence="4" id="KW-0479">Metal-binding</keyword>
<dbReference type="PANTHER" id="PTHR30538">
    <property type="entry name" value="LYSINE 2,3-AMINOMUTASE-RELATED"/>
    <property type="match status" value="1"/>
</dbReference>
<dbReference type="SFLD" id="SFLDS00029">
    <property type="entry name" value="Radical_SAM"/>
    <property type="match status" value="1"/>
</dbReference>
<dbReference type="PATRIC" id="fig|940295.4.peg.1350"/>
<dbReference type="Proteomes" id="UP000060778">
    <property type="component" value="Chromosome"/>
</dbReference>
<keyword evidence="3" id="KW-0949">S-adenosyl-L-methionine</keyword>
<evidence type="ECO:0000256" key="1">
    <source>
        <dbReference type="ARBA" id="ARBA00001933"/>
    </source>
</evidence>
<dbReference type="GO" id="GO:0046872">
    <property type="term" value="F:metal ion binding"/>
    <property type="evidence" value="ECO:0007669"/>
    <property type="project" value="UniProtKB-KW"/>
</dbReference>
<evidence type="ECO:0000256" key="6">
    <source>
        <dbReference type="ARBA" id="ARBA00023004"/>
    </source>
</evidence>
<evidence type="ECO:0000256" key="4">
    <source>
        <dbReference type="ARBA" id="ARBA00022723"/>
    </source>
</evidence>
<evidence type="ECO:0000256" key="7">
    <source>
        <dbReference type="ARBA" id="ARBA00023014"/>
    </source>
</evidence>
<proteinExistence type="predicted"/>
<dbReference type="InterPro" id="IPR013785">
    <property type="entry name" value="Aldolase_TIM"/>
</dbReference>
<accession>A0A0U2VD35</accession>
<keyword evidence="10" id="KW-1185">Reference proteome</keyword>
<evidence type="ECO:0000313" key="10">
    <source>
        <dbReference type="Proteomes" id="UP000060778"/>
    </source>
</evidence>
<gene>
    <name evidence="9" type="ORF">EYM_06940</name>
</gene>
<dbReference type="InterPro" id="IPR003739">
    <property type="entry name" value="Lys_aminomutase/Glu_NH3_mut"/>
</dbReference>